<dbReference type="AlphaFoldDB" id="A0AAV0TBV7"/>
<keyword evidence="5" id="KW-0378">Hydrolase</keyword>
<organism evidence="9 10">
    <name type="scientific">Hyaloperonospora brassicae</name>
    <name type="common">Brassica downy mildew</name>
    <name type="synonym">Peronospora brassicae</name>
    <dbReference type="NCBI Taxonomy" id="162125"/>
    <lineage>
        <taxon>Eukaryota</taxon>
        <taxon>Sar</taxon>
        <taxon>Stramenopiles</taxon>
        <taxon>Oomycota</taxon>
        <taxon>Peronosporomycetes</taxon>
        <taxon>Peronosporales</taxon>
        <taxon>Peronosporaceae</taxon>
        <taxon>Hyaloperonospora</taxon>
    </lineage>
</organism>
<evidence type="ECO:0000256" key="4">
    <source>
        <dbReference type="ARBA" id="ARBA00022798"/>
    </source>
</evidence>
<evidence type="ECO:0000256" key="7">
    <source>
        <dbReference type="SAM" id="SignalP"/>
    </source>
</evidence>
<keyword evidence="4" id="KW-0319">Glycerol metabolism</keyword>
<comment type="similarity">
    <text evidence="1">Belongs to the glycerophosphoryl diester phosphodiesterase family.</text>
</comment>
<comment type="catalytic activity">
    <reaction evidence="6">
        <text>a sn-glycero-3-phosphodiester + H2O = an alcohol + sn-glycerol 3-phosphate + H(+)</text>
        <dbReference type="Rhea" id="RHEA:12969"/>
        <dbReference type="ChEBI" id="CHEBI:15377"/>
        <dbReference type="ChEBI" id="CHEBI:15378"/>
        <dbReference type="ChEBI" id="CHEBI:30879"/>
        <dbReference type="ChEBI" id="CHEBI:57597"/>
        <dbReference type="ChEBI" id="CHEBI:83408"/>
        <dbReference type="EC" id="3.1.4.46"/>
    </reaction>
</comment>
<name>A0AAV0TBV7_HYABA</name>
<dbReference type="Proteomes" id="UP001162031">
    <property type="component" value="Unassembled WGS sequence"/>
</dbReference>
<feature type="signal peptide" evidence="7">
    <location>
        <begin position="1"/>
        <end position="19"/>
    </location>
</feature>
<accession>A0AAV0TBV7</accession>
<dbReference type="GO" id="GO:0008889">
    <property type="term" value="F:glycerophosphodiester phosphodiesterase activity"/>
    <property type="evidence" value="ECO:0007669"/>
    <property type="project" value="UniProtKB-EC"/>
</dbReference>
<dbReference type="EC" id="3.1.4.46" evidence="2"/>
<dbReference type="InterPro" id="IPR030395">
    <property type="entry name" value="GP_PDE_dom"/>
</dbReference>
<dbReference type="PANTHER" id="PTHR43620">
    <property type="entry name" value="GLYCEROPHOSPHORYL DIESTER PHOSPHODIESTERASE"/>
    <property type="match status" value="1"/>
</dbReference>
<gene>
    <name evidence="9" type="ORF">HBR001_LOCUS1657</name>
</gene>
<evidence type="ECO:0000256" key="2">
    <source>
        <dbReference type="ARBA" id="ARBA00012247"/>
    </source>
</evidence>
<evidence type="ECO:0000256" key="5">
    <source>
        <dbReference type="ARBA" id="ARBA00022801"/>
    </source>
</evidence>
<evidence type="ECO:0000313" key="9">
    <source>
        <dbReference type="EMBL" id="CAI5716595.1"/>
    </source>
</evidence>
<evidence type="ECO:0000256" key="3">
    <source>
        <dbReference type="ARBA" id="ARBA00022729"/>
    </source>
</evidence>
<keyword evidence="10" id="KW-1185">Reference proteome</keyword>
<protein>
    <recommendedName>
        <fullName evidence="2">glycerophosphodiester phosphodiesterase</fullName>
        <ecNumber evidence="2">3.1.4.46</ecNumber>
    </recommendedName>
</protein>
<evidence type="ECO:0000256" key="1">
    <source>
        <dbReference type="ARBA" id="ARBA00007277"/>
    </source>
</evidence>
<evidence type="ECO:0000259" key="8">
    <source>
        <dbReference type="PROSITE" id="PS51704"/>
    </source>
</evidence>
<feature type="chain" id="PRO_5043662082" description="glycerophosphodiester phosphodiesterase" evidence="7">
    <location>
        <begin position="20"/>
        <end position="416"/>
    </location>
</feature>
<sequence length="416" mass="45962">MRTHWRVAIALLTRAAAFSATVGGETAVAFRHSVPIPELVPSLTRSSDYTLSALQHPTVTGHRGAPGYLPDHTIEGYTLAIDVGIDVIEPDLVSTKDGVLVARHEPYIDGTTDVASHPEFADRLTTKMLDGVPVRGYFVSDFTLDEIKTLRATQPLPERDQSHNGLYQIPTFEEVIQLAQLKSVAYNRTIAIYPEVKHSSFHTALGVPIEPVMLKLLTQYGWNHANAPVFIQSFETANLRKLRKVTNVTLVQLIDGFGSDPITGDVLFEAPSARPYDWTLANRTDTFGYLTTPAGLAEVATYADVVSLWKRYVLKAIAIEVDDSGNIVDFDGDGQITDADYNIIEGLDVIRDAHDAGLKVHTWTIRDENYRLAANYSGNATLEYLQLFNMKIDGLFSDNCKTAVVARDAWLAEQLD</sequence>
<dbReference type="PROSITE" id="PS51704">
    <property type="entry name" value="GP_PDE"/>
    <property type="match status" value="1"/>
</dbReference>
<dbReference type="PANTHER" id="PTHR43620:SF7">
    <property type="entry name" value="GLYCEROPHOSPHODIESTER PHOSPHODIESTERASE GDPD5-RELATED"/>
    <property type="match status" value="1"/>
</dbReference>
<dbReference type="EMBL" id="CANTFL010000165">
    <property type="protein sequence ID" value="CAI5716595.1"/>
    <property type="molecule type" value="Genomic_DNA"/>
</dbReference>
<evidence type="ECO:0000256" key="6">
    <source>
        <dbReference type="ARBA" id="ARBA00047512"/>
    </source>
</evidence>
<dbReference type="SUPFAM" id="SSF51695">
    <property type="entry name" value="PLC-like phosphodiesterases"/>
    <property type="match status" value="1"/>
</dbReference>
<reference evidence="9" key="1">
    <citation type="submission" date="2022-12" db="EMBL/GenBank/DDBJ databases">
        <authorList>
            <person name="Webb A."/>
        </authorList>
    </citation>
    <scope>NUCLEOTIDE SEQUENCE</scope>
    <source>
        <strain evidence="9">Hp1</strain>
    </source>
</reference>
<dbReference type="InterPro" id="IPR017946">
    <property type="entry name" value="PLC-like_Pdiesterase_TIM-brl"/>
</dbReference>
<dbReference type="GO" id="GO:0006629">
    <property type="term" value="P:lipid metabolic process"/>
    <property type="evidence" value="ECO:0007669"/>
    <property type="project" value="InterPro"/>
</dbReference>
<feature type="domain" description="GP-PDE" evidence="8">
    <location>
        <begin position="57"/>
        <end position="407"/>
    </location>
</feature>
<dbReference type="CDD" id="cd08602">
    <property type="entry name" value="GDPD_ScGlpQ1_like"/>
    <property type="match status" value="1"/>
</dbReference>
<dbReference type="Gene3D" id="3.20.20.190">
    <property type="entry name" value="Phosphatidylinositol (PI) phosphodiesterase"/>
    <property type="match status" value="1"/>
</dbReference>
<dbReference type="Pfam" id="PF03009">
    <property type="entry name" value="GDPD"/>
    <property type="match status" value="1"/>
</dbReference>
<keyword evidence="3 7" id="KW-0732">Signal</keyword>
<dbReference type="GO" id="GO:0006071">
    <property type="term" value="P:glycerol metabolic process"/>
    <property type="evidence" value="ECO:0007669"/>
    <property type="project" value="UniProtKB-KW"/>
</dbReference>
<evidence type="ECO:0000313" key="10">
    <source>
        <dbReference type="Proteomes" id="UP001162031"/>
    </source>
</evidence>
<proteinExistence type="inferred from homology"/>
<comment type="caution">
    <text evidence="9">The sequence shown here is derived from an EMBL/GenBank/DDBJ whole genome shotgun (WGS) entry which is preliminary data.</text>
</comment>